<reference evidence="1 2" key="1">
    <citation type="journal article" date="2013" name="Nat. Genet.">
        <title>The high-quality draft genome of peach (Prunus persica) identifies unique patterns of genetic diversity, domestication and genome evolution.</title>
        <authorList>
            <consortium name="International Peach Genome Initiative"/>
            <person name="Verde I."/>
            <person name="Abbott A.G."/>
            <person name="Scalabrin S."/>
            <person name="Jung S."/>
            <person name="Shu S."/>
            <person name="Marroni F."/>
            <person name="Zhebentyayeva T."/>
            <person name="Dettori M.T."/>
            <person name="Grimwood J."/>
            <person name="Cattonaro F."/>
            <person name="Zuccolo A."/>
            <person name="Rossini L."/>
            <person name="Jenkins J."/>
            <person name="Vendramin E."/>
            <person name="Meisel L.A."/>
            <person name="Decroocq V."/>
            <person name="Sosinski B."/>
            <person name="Prochnik S."/>
            <person name="Mitros T."/>
            <person name="Policriti A."/>
            <person name="Cipriani G."/>
            <person name="Dondini L."/>
            <person name="Ficklin S."/>
            <person name="Goodstein D.M."/>
            <person name="Xuan P."/>
            <person name="Del Fabbro C."/>
            <person name="Aramini V."/>
            <person name="Copetti D."/>
            <person name="Gonzalez S."/>
            <person name="Horner D.S."/>
            <person name="Falchi R."/>
            <person name="Lucas S."/>
            <person name="Mica E."/>
            <person name="Maldonado J."/>
            <person name="Lazzari B."/>
            <person name="Bielenberg D."/>
            <person name="Pirona R."/>
            <person name="Miculan M."/>
            <person name="Barakat A."/>
            <person name="Testolin R."/>
            <person name="Stella A."/>
            <person name="Tartarini S."/>
            <person name="Tonutti P."/>
            <person name="Arus P."/>
            <person name="Orellana A."/>
            <person name="Wells C."/>
            <person name="Main D."/>
            <person name="Vizzotto G."/>
            <person name="Silva H."/>
            <person name="Salamini F."/>
            <person name="Schmutz J."/>
            <person name="Morgante M."/>
            <person name="Rokhsar D.S."/>
        </authorList>
    </citation>
    <scope>NUCLEOTIDE SEQUENCE [LARGE SCALE GENOMIC DNA]</scope>
    <source>
        <strain evidence="2">cv. Nemared</strain>
    </source>
</reference>
<evidence type="ECO:0000313" key="2">
    <source>
        <dbReference type="Proteomes" id="UP000006882"/>
    </source>
</evidence>
<name>M5VTL3_PRUPE</name>
<dbReference type="EMBL" id="CM007657">
    <property type="protein sequence ID" value="ONH94996.1"/>
    <property type="molecule type" value="Genomic_DNA"/>
</dbReference>
<sequence length="68" mass="7830">MRGTLRTSIMLGTQSCLLLEQIMLGICWSTCGQIGVQDIFRLESLLVPYFKLFRHGSIIFVYYLNVNQ</sequence>
<accession>M5VTL3</accession>
<evidence type="ECO:0000313" key="1">
    <source>
        <dbReference type="EMBL" id="ONH94996.1"/>
    </source>
</evidence>
<dbReference type="Proteomes" id="UP000006882">
    <property type="component" value="Chromosome G7"/>
</dbReference>
<proteinExistence type="predicted"/>
<protein>
    <submittedName>
        <fullName evidence="1">Uncharacterized protein</fullName>
    </submittedName>
</protein>
<gene>
    <name evidence="1" type="ORF">PRUPE_7G045100</name>
</gene>
<dbReference type="Gramene" id="ONH94996">
    <property type="protein sequence ID" value="ONH94996"/>
    <property type="gene ID" value="PRUPE_7G045100"/>
</dbReference>
<keyword evidence="2" id="KW-1185">Reference proteome</keyword>
<dbReference type="HOGENOM" id="CLU_2798749_0_0_1"/>
<organism evidence="1 2">
    <name type="scientific">Prunus persica</name>
    <name type="common">Peach</name>
    <name type="synonym">Amygdalus persica</name>
    <dbReference type="NCBI Taxonomy" id="3760"/>
    <lineage>
        <taxon>Eukaryota</taxon>
        <taxon>Viridiplantae</taxon>
        <taxon>Streptophyta</taxon>
        <taxon>Embryophyta</taxon>
        <taxon>Tracheophyta</taxon>
        <taxon>Spermatophyta</taxon>
        <taxon>Magnoliopsida</taxon>
        <taxon>eudicotyledons</taxon>
        <taxon>Gunneridae</taxon>
        <taxon>Pentapetalae</taxon>
        <taxon>rosids</taxon>
        <taxon>fabids</taxon>
        <taxon>Rosales</taxon>
        <taxon>Rosaceae</taxon>
        <taxon>Amygdaloideae</taxon>
        <taxon>Amygdaleae</taxon>
        <taxon>Prunus</taxon>
    </lineage>
</organism>
<dbReference type="AlphaFoldDB" id="M5VTL3"/>